<evidence type="ECO:0000313" key="3">
    <source>
        <dbReference type="EnsemblPlants" id="PGSC0003DMT400015863"/>
    </source>
</evidence>
<feature type="chain" id="PRO_5004011158" evidence="2">
    <location>
        <begin position="19"/>
        <end position="81"/>
    </location>
</feature>
<keyword evidence="2" id="KW-0732">Signal</keyword>
<proteinExistence type="predicted"/>
<dbReference type="PaxDb" id="4113-PGSC0003DMT400015863"/>
<dbReference type="HOGENOM" id="CLU_2578506_0_0_1"/>
<keyword evidence="4" id="KW-1185">Reference proteome</keyword>
<dbReference type="Proteomes" id="UP000011115">
    <property type="component" value="Unassembled WGS sequence"/>
</dbReference>
<reference evidence="3" key="2">
    <citation type="submission" date="2015-06" db="UniProtKB">
        <authorList>
            <consortium name="EnsemblPlants"/>
        </authorList>
    </citation>
    <scope>IDENTIFICATION</scope>
    <source>
        <strain evidence="3">DM1-3 516 R44</strain>
    </source>
</reference>
<reference evidence="4" key="1">
    <citation type="journal article" date="2011" name="Nature">
        <title>Genome sequence and analysis of the tuber crop potato.</title>
        <authorList>
            <consortium name="The Potato Genome Sequencing Consortium"/>
        </authorList>
    </citation>
    <scope>NUCLEOTIDE SEQUENCE [LARGE SCALE GENOMIC DNA]</scope>
    <source>
        <strain evidence="4">cv. DM1-3 516 R44</strain>
    </source>
</reference>
<dbReference type="EnsemblPlants" id="PGSC0003DMT400015863">
    <property type="protein sequence ID" value="PGSC0003DMT400015863"/>
    <property type="gene ID" value="PGSC0003DMG400006197"/>
</dbReference>
<protein>
    <submittedName>
        <fullName evidence="3">Uncharacterized protein</fullName>
    </submittedName>
</protein>
<dbReference type="AlphaFoldDB" id="M1A6Q7"/>
<name>M1A6Q7_SOLTU</name>
<accession>M1A6Q7</accession>
<evidence type="ECO:0000313" key="4">
    <source>
        <dbReference type="Proteomes" id="UP000011115"/>
    </source>
</evidence>
<feature type="region of interest" description="Disordered" evidence="1">
    <location>
        <begin position="41"/>
        <end position="66"/>
    </location>
</feature>
<evidence type="ECO:0000256" key="1">
    <source>
        <dbReference type="SAM" id="MobiDB-lite"/>
    </source>
</evidence>
<feature type="signal peptide" evidence="2">
    <location>
        <begin position="1"/>
        <end position="18"/>
    </location>
</feature>
<dbReference type="InParanoid" id="M1A6Q7"/>
<sequence>MAFFGVLLIFVEMNTTNGRKMLEWTLDPTQFQNNTIPVKSTIQHRQPQNNIPTKSMTQYGRETNSSPQTFEHLHLAYIDVK</sequence>
<evidence type="ECO:0000256" key="2">
    <source>
        <dbReference type="SAM" id="SignalP"/>
    </source>
</evidence>
<dbReference type="Gramene" id="PGSC0003DMT400015863">
    <property type="protein sequence ID" value="PGSC0003DMT400015863"/>
    <property type="gene ID" value="PGSC0003DMG400006197"/>
</dbReference>
<organism evidence="3 4">
    <name type="scientific">Solanum tuberosum</name>
    <name type="common">Potato</name>
    <dbReference type="NCBI Taxonomy" id="4113"/>
    <lineage>
        <taxon>Eukaryota</taxon>
        <taxon>Viridiplantae</taxon>
        <taxon>Streptophyta</taxon>
        <taxon>Embryophyta</taxon>
        <taxon>Tracheophyta</taxon>
        <taxon>Spermatophyta</taxon>
        <taxon>Magnoliopsida</taxon>
        <taxon>eudicotyledons</taxon>
        <taxon>Gunneridae</taxon>
        <taxon>Pentapetalae</taxon>
        <taxon>asterids</taxon>
        <taxon>lamiids</taxon>
        <taxon>Solanales</taxon>
        <taxon>Solanaceae</taxon>
        <taxon>Solanoideae</taxon>
        <taxon>Solaneae</taxon>
        <taxon>Solanum</taxon>
    </lineage>
</organism>